<name>A0A8S1LBS5_PARPR</name>
<keyword evidence="2" id="KW-1185">Reference proteome</keyword>
<organism evidence="1 2">
    <name type="scientific">Paramecium primaurelia</name>
    <dbReference type="NCBI Taxonomy" id="5886"/>
    <lineage>
        <taxon>Eukaryota</taxon>
        <taxon>Sar</taxon>
        <taxon>Alveolata</taxon>
        <taxon>Ciliophora</taxon>
        <taxon>Intramacronucleata</taxon>
        <taxon>Oligohymenophorea</taxon>
        <taxon>Peniculida</taxon>
        <taxon>Parameciidae</taxon>
        <taxon>Paramecium</taxon>
    </lineage>
</organism>
<evidence type="ECO:0000313" key="2">
    <source>
        <dbReference type="Proteomes" id="UP000688137"/>
    </source>
</evidence>
<protein>
    <submittedName>
        <fullName evidence="1">Uncharacterized protein</fullName>
    </submittedName>
</protein>
<accession>A0A8S1LBS5</accession>
<dbReference type="AlphaFoldDB" id="A0A8S1LBS5"/>
<evidence type="ECO:0000313" key="1">
    <source>
        <dbReference type="EMBL" id="CAD8064489.1"/>
    </source>
</evidence>
<proteinExistence type="predicted"/>
<gene>
    <name evidence="1" type="ORF">PPRIM_AZ9-3.1.T0360152</name>
</gene>
<sequence length="119" mass="14503">MNYMILQDQQILSNLMNQYNTHLKNIIKQFYFNNFQIKDYQNTSLETKDSFILNKNILPISLKQYVKVSKQGQRILLKSKLKILLIFYINFHQKMLNIYILQSIIQEEEYIFKFNNLKK</sequence>
<dbReference type="Proteomes" id="UP000688137">
    <property type="component" value="Unassembled WGS sequence"/>
</dbReference>
<comment type="caution">
    <text evidence="1">The sequence shown here is derived from an EMBL/GenBank/DDBJ whole genome shotgun (WGS) entry which is preliminary data.</text>
</comment>
<dbReference type="EMBL" id="CAJJDM010000035">
    <property type="protein sequence ID" value="CAD8064489.1"/>
    <property type="molecule type" value="Genomic_DNA"/>
</dbReference>
<reference evidence="1" key="1">
    <citation type="submission" date="2021-01" db="EMBL/GenBank/DDBJ databases">
        <authorList>
            <consortium name="Genoscope - CEA"/>
            <person name="William W."/>
        </authorList>
    </citation>
    <scope>NUCLEOTIDE SEQUENCE</scope>
</reference>